<dbReference type="InterPro" id="IPR001870">
    <property type="entry name" value="B30.2/SPRY"/>
</dbReference>
<feature type="compositionally biased region" description="Basic and acidic residues" evidence="5">
    <location>
        <begin position="454"/>
        <end position="469"/>
    </location>
</feature>
<dbReference type="InterPro" id="IPR003879">
    <property type="entry name" value="Butyrophylin_SPRY"/>
</dbReference>
<keyword evidence="8" id="KW-1185">Reference proteome</keyword>
<keyword evidence="3" id="KW-0862">Zinc</keyword>
<dbReference type="Gene3D" id="3.30.160.60">
    <property type="entry name" value="Classic Zinc Finger"/>
    <property type="match status" value="1"/>
</dbReference>
<dbReference type="Pfam" id="PF00643">
    <property type="entry name" value="zf-B_box"/>
    <property type="match status" value="1"/>
</dbReference>
<dbReference type="PANTHER" id="PTHR25465">
    <property type="entry name" value="B-BOX DOMAIN CONTAINING"/>
    <property type="match status" value="1"/>
</dbReference>
<accession>A0AAW0NVE1</accession>
<dbReference type="SMART" id="SM00449">
    <property type="entry name" value="SPRY"/>
    <property type="match status" value="1"/>
</dbReference>
<dbReference type="GO" id="GO:0008270">
    <property type="term" value="F:zinc ion binding"/>
    <property type="evidence" value="ECO:0007669"/>
    <property type="project" value="UniProtKB-KW"/>
</dbReference>
<keyword evidence="2" id="KW-0863">Zinc-finger</keyword>
<reference evidence="8" key="1">
    <citation type="submission" date="2024-04" db="EMBL/GenBank/DDBJ databases">
        <title>Salinicola lusitanus LLJ914,a marine bacterium isolated from the Okinawa Trough.</title>
        <authorList>
            <person name="Li J."/>
        </authorList>
    </citation>
    <scope>NUCLEOTIDE SEQUENCE [LARGE SCALE GENOMIC DNA]</scope>
</reference>
<dbReference type="SUPFAM" id="SSF49899">
    <property type="entry name" value="Concanavalin A-like lectins/glucanases"/>
    <property type="match status" value="1"/>
</dbReference>
<evidence type="ECO:0000256" key="4">
    <source>
        <dbReference type="SAM" id="Coils"/>
    </source>
</evidence>
<dbReference type="InterPro" id="IPR006574">
    <property type="entry name" value="PRY"/>
</dbReference>
<feature type="domain" description="B30.2/SPRY" evidence="6">
    <location>
        <begin position="219"/>
        <end position="409"/>
    </location>
</feature>
<dbReference type="InterPro" id="IPR051051">
    <property type="entry name" value="E3_ubiq-ligase_TRIM/RNF"/>
</dbReference>
<evidence type="ECO:0000256" key="5">
    <source>
        <dbReference type="SAM" id="MobiDB-lite"/>
    </source>
</evidence>
<dbReference type="CDD" id="cd16040">
    <property type="entry name" value="SPRY_PRY_SNTX"/>
    <property type="match status" value="1"/>
</dbReference>
<evidence type="ECO:0000313" key="7">
    <source>
        <dbReference type="EMBL" id="KAK7901837.1"/>
    </source>
</evidence>
<dbReference type="InterPro" id="IPR058030">
    <property type="entry name" value="TRIM8/14/16/25/29/45/65_CC"/>
</dbReference>
<keyword evidence="1" id="KW-0479">Metal-binding</keyword>
<dbReference type="InterPro" id="IPR003877">
    <property type="entry name" value="SPRY_dom"/>
</dbReference>
<dbReference type="GO" id="GO:0005737">
    <property type="term" value="C:cytoplasm"/>
    <property type="evidence" value="ECO:0007669"/>
    <property type="project" value="UniProtKB-ARBA"/>
</dbReference>
<dbReference type="PANTHER" id="PTHR25465:SF5">
    <property type="entry name" value="E3 UBIQUITIN_ISG15 LIGASE TRIM25-RELATED"/>
    <property type="match status" value="1"/>
</dbReference>
<dbReference type="PROSITE" id="PS50188">
    <property type="entry name" value="B302_SPRY"/>
    <property type="match status" value="1"/>
</dbReference>
<feature type="coiled-coil region" evidence="4">
    <location>
        <begin position="70"/>
        <end position="104"/>
    </location>
</feature>
<evidence type="ECO:0000313" key="8">
    <source>
        <dbReference type="Proteomes" id="UP001460270"/>
    </source>
</evidence>
<comment type="caution">
    <text evidence="7">The sequence shown here is derived from an EMBL/GenBank/DDBJ whole genome shotgun (WGS) entry which is preliminary data.</text>
</comment>
<evidence type="ECO:0000259" key="6">
    <source>
        <dbReference type="PROSITE" id="PS50188"/>
    </source>
</evidence>
<evidence type="ECO:0000256" key="3">
    <source>
        <dbReference type="ARBA" id="ARBA00022833"/>
    </source>
</evidence>
<evidence type="ECO:0000256" key="1">
    <source>
        <dbReference type="ARBA" id="ARBA00022723"/>
    </source>
</evidence>
<dbReference type="CDD" id="cd19769">
    <property type="entry name" value="Bbox2_TRIM16-like"/>
    <property type="match status" value="1"/>
</dbReference>
<proteinExistence type="predicted"/>
<name>A0AAW0NVE1_9GOBI</name>
<dbReference type="EMBL" id="JBBPFD010000013">
    <property type="protein sequence ID" value="KAK7901837.1"/>
    <property type="molecule type" value="Genomic_DNA"/>
</dbReference>
<protein>
    <recommendedName>
        <fullName evidence="6">B30.2/SPRY domain-containing protein</fullName>
    </recommendedName>
</protein>
<evidence type="ECO:0000256" key="2">
    <source>
        <dbReference type="ARBA" id="ARBA00022771"/>
    </source>
</evidence>
<dbReference type="InterPro" id="IPR043136">
    <property type="entry name" value="B30.2/SPRY_sf"/>
</dbReference>
<dbReference type="InterPro" id="IPR013320">
    <property type="entry name" value="ConA-like_dom_sf"/>
</dbReference>
<feature type="region of interest" description="Disordered" evidence="5">
    <location>
        <begin position="438"/>
        <end position="469"/>
    </location>
</feature>
<dbReference type="PRINTS" id="PR01407">
    <property type="entry name" value="BUTYPHLNCDUF"/>
</dbReference>
<dbReference type="SMART" id="SM00589">
    <property type="entry name" value="PRY"/>
    <property type="match status" value="1"/>
</dbReference>
<dbReference type="Proteomes" id="UP001460270">
    <property type="component" value="Unassembled WGS sequence"/>
</dbReference>
<sequence length="469" mass="54081">MWQCYRNTSWWRLLTNSRKSLLSTQQLMELFCRTDQHLICSVCVDQHKGHDTVSSAAERKQRQTQLEAKKSLLLQSLQNKEKDLKKLQQTAQDITCTAKKVIKESGDMFTEMILLLKERRSEIEKQIQSDQEIKLNQVQTFQDQLQKDISELKSTISQLDILSLTPDHNQFILCYPPLSTDVKVTESRVNIQDLKEDFEYMTRALSALKDKLQLTLKEFKLLEPEEITREDFIRYACDITLDQNTAQRYISLSDGNKKVTVDKNHIYTNLQGRFQNCKVMSKESLPGRCYWEVEWSVKLWVRIAVLYKDIHRQGSGFGNNDTSWALRCEKSKFSFWFNGVETRVSGPVSSRIGVYLDHSEGVLSFYSVKDQSMSLLHKVKTNFTQPLFAGFLKKLGLDSAEKPVQLEVYSGQPQGQQINLQCVFPLPAHGSIMDRTAAGMKRRKSAVQRSQRGHQGERAAHREAPVRGN</sequence>
<dbReference type="InterPro" id="IPR000315">
    <property type="entry name" value="Znf_B-box"/>
</dbReference>
<dbReference type="Pfam" id="PF00622">
    <property type="entry name" value="SPRY"/>
    <property type="match status" value="1"/>
</dbReference>
<dbReference type="AlphaFoldDB" id="A0AAW0NVE1"/>
<keyword evidence="4" id="KW-0175">Coiled coil</keyword>
<dbReference type="Gene3D" id="2.60.120.920">
    <property type="match status" value="1"/>
</dbReference>
<dbReference type="SUPFAM" id="SSF57845">
    <property type="entry name" value="B-box zinc-binding domain"/>
    <property type="match status" value="1"/>
</dbReference>
<dbReference type="Pfam" id="PF25600">
    <property type="entry name" value="TRIM_CC"/>
    <property type="match status" value="1"/>
</dbReference>
<gene>
    <name evidence="7" type="ORF">WMY93_018606</name>
</gene>
<organism evidence="7 8">
    <name type="scientific">Mugilogobius chulae</name>
    <name type="common">yellowstripe goby</name>
    <dbReference type="NCBI Taxonomy" id="88201"/>
    <lineage>
        <taxon>Eukaryota</taxon>
        <taxon>Metazoa</taxon>
        <taxon>Chordata</taxon>
        <taxon>Craniata</taxon>
        <taxon>Vertebrata</taxon>
        <taxon>Euteleostomi</taxon>
        <taxon>Actinopterygii</taxon>
        <taxon>Neopterygii</taxon>
        <taxon>Teleostei</taxon>
        <taxon>Neoteleostei</taxon>
        <taxon>Acanthomorphata</taxon>
        <taxon>Gobiaria</taxon>
        <taxon>Gobiiformes</taxon>
        <taxon>Gobioidei</taxon>
        <taxon>Gobiidae</taxon>
        <taxon>Gobionellinae</taxon>
        <taxon>Mugilogobius</taxon>
    </lineage>
</organism>